<evidence type="ECO:0000313" key="6">
    <source>
        <dbReference type="EMBL" id="MFC3104274.1"/>
    </source>
</evidence>
<evidence type="ECO:0000256" key="2">
    <source>
        <dbReference type="ARBA" id="ARBA00022692"/>
    </source>
</evidence>
<dbReference type="Pfam" id="PF01758">
    <property type="entry name" value="SBF"/>
    <property type="match status" value="1"/>
</dbReference>
<dbReference type="Proteomes" id="UP001595462">
    <property type="component" value="Unassembled WGS sequence"/>
</dbReference>
<protein>
    <submittedName>
        <fullName evidence="6">Bile acid:sodium symporter family protein</fullName>
    </submittedName>
</protein>
<organism evidence="6 7">
    <name type="scientific">Salinisphaera aquimarina</name>
    <dbReference type="NCBI Taxonomy" id="2094031"/>
    <lineage>
        <taxon>Bacteria</taxon>
        <taxon>Pseudomonadati</taxon>
        <taxon>Pseudomonadota</taxon>
        <taxon>Gammaproteobacteria</taxon>
        <taxon>Salinisphaerales</taxon>
        <taxon>Salinisphaeraceae</taxon>
        <taxon>Salinisphaera</taxon>
    </lineage>
</organism>
<evidence type="ECO:0000313" key="7">
    <source>
        <dbReference type="Proteomes" id="UP001595462"/>
    </source>
</evidence>
<feature type="transmembrane region" description="Helical" evidence="5">
    <location>
        <begin position="126"/>
        <end position="148"/>
    </location>
</feature>
<dbReference type="InterPro" id="IPR038770">
    <property type="entry name" value="Na+/solute_symporter_sf"/>
</dbReference>
<dbReference type="InterPro" id="IPR004710">
    <property type="entry name" value="Bilac:Na_transpt"/>
</dbReference>
<feature type="transmembrane region" description="Helical" evidence="5">
    <location>
        <begin position="33"/>
        <end position="52"/>
    </location>
</feature>
<gene>
    <name evidence="6" type="ORF">ACFOSU_10235</name>
</gene>
<keyword evidence="3 5" id="KW-1133">Transmembrane helix</keyword>
<keyword evidence="2 5" id="KW-0812">Transmembrane</keyword>
<sequence length="308" mass="31761">MRLAPTRIALLFPLWAGALALLAYFVPGLFAPFSGAIVPLLVLIMFGMGLTLRPADFARAVSRWRVVLLGLSLQFGLMPLAAWVIAQALQLDAPIALGLILVGSVAGGTASNVICFLAGGDVALSITLTSVSTLASVIATPLLTWFYAGTHIPVPVVAMLFSIAKIVIVPVVAGMLINRLIGARWPDRDGWCALVSAAAVGLVIAIVVALNATSIATLGAIVLLAVVLHNAIGLSVGYGVTRLVTGDPIAARTVAIEVGMQNSGLAVALAQQYFSATAALPGAVFSVWHNLSGAALAGVFARLDARRR</sequence>
<keyword evidence="7" id="KW-1185">Reference proteome</keyword>
<comment type="caution">
    <text evidence="6">The sequence shown here is derived from an EMBL/GenBank/DDBJ whole genome shotgun (WGS) entry which is preliminary data.</text>
</comment>
<dbReference type="EMBL" id="JBHRSS010000003">
    <property type="protein sequence ID" value="MFC3104274.1"/>
    <property type="molecule type" value="Genomic_DNA"/>
</dbReference>
<evidence type="ECO:0000256" key="1">
    <source>
        <dbReference type="ARBA" id="ARBA00004141"/>
    </source>
</evidence>
<feature type="transmembrane region" description="Helical" evidence="5">
    <location>
        <begin position="190"/>
        <end position="212"/>
    </location>
</feature>
<evidence type="ECO:0000256" key="5">
    <source>
        <dbReference type="SAM" id="Phobius"/>
    </source>
</evidence>
<evidence type="ECO:0000256" key="3">
    <source>
        <dbReference type="ARBA" id="ARBA00022989"/>
    </source>
</evidence>
<dbReference type="RefSeq" id="WP_380689096.1">
    <property type="nucleotide sequence ID" value="NZ_JBHRSS010000003.1"/>
</dbReference>
<feature type="transmembrane region" description="Helical" evidence="5">
    <location>
        <begin position="154"/>
        <end position="178"/>
    </location>
</feature>
<dbReference type="PANTHER" id="PTHR10361:SF28">
    <property type="entry name" value="P3 PROTEIN-RELATED"/>
    <property type="match status" value="1"/>
</dbReference>
<feature type="transmembrane region" description="Helical" evidence="5">
    <location>
        <begin position="218"/>
        <end position="241"/>
    </location>
</feature>
<feature type="transmembrane region" description="Helical" evidence="5">
    <location>
        <begin position="95"/>
        <end position="119"/>
    </location>
</feature>
<evidence type="ECO:0000256" key="4">
    <source>
        <dbReference type="ARBA" id="ARBA00023136"/>
    </source>
</evidence>
<dbReference type="PANTHER" id="PTHR10361">
    <property type="entry name" value="SODIUM-BILE ACID COTRANSPORTER"/>
    <property type="match status" value="1"/>
</dbReference>
<comment type="subcellular location">
    <subcellularLocation>
        <location evidence="1">Membrane</location>
        <topology evidence="1">Multi-pass membrane protein</topology>
    </subcellularLocation>
</comment>
<accession>A0ABV7ENK1</accession>
<feature type="transmembrane region" description="Helical" evidence="5">
    <location>
        <begin position="64"/>
        <end position="89"/>
    </location>
</feature>
<reference evidence="7" key="1">
    <citation type="journal article" date="2019" name="Int. J. Syst. Evol. Microbiol.">
        <title>The Global Catalogue of Microorganisms (GCM) 10K type strain sequencing project: providing services to taxonomists for standard genome sequencing and annotation.</title>
        <authorList>
            <consortium name="The Broad Institute Genomics Platform"/>
            <consortium name="The Broad Institute Genome Sequencing Center for Infectious Disease"/>
            <person name="Wu L."/>
            <person name="Ma J."/>
        </authorList>
    </citation>
    <scope>NUCLEOTIDE SEQUENCE [LARGE SCALE GENOMIC DNA]</scope>
    <source>
        <strain evidence="7">KCTC 52640</strain>
    </source>
</reference>
<proteinExistence type="predicted"/>
<keyword evidence="4 5" id="KW-0472">Membrane</keyword>
<dbReference type="Gene3D" id="1.20.1530.20">
    <property type="match status" value="1"/>
</dbReference>
<name>A0ABV7ENK1_9GAMM</name>
<dbReference type="InterPro" id="IPR002657">
    <property type="entry name" value="BilAc:Na_symport/Acr3"/>
</dbReference>